<gene>
    <name evidence="3" type="ORF">HID58_043107</name>
</gene>
<reference evidence="3 4" key="1">
    <citation type="submission" date="2021-05" db="EMBL/GenBank/DDBJ databases">
        <title>Genome Assembly of Synthetic Allotetraploid Brassica napus Reveals Homoeologous Exchanges between Subgenomes.</title>
        <authorList>
            <person name="Davis J.T."/>
        </authorList>
    </citation>
    <scope>NUCLEOTIDE SEQUENCE [LARGE SCALE GENOMIC DNA]</scope>
    <source>
        <strain evidence="4">cv. Da-Ae</strain>
        <tissue evidence="3">Seedling</tissue>
    </source>
</reference>
<evidence type="ECO:0000313" key="4">
    <source>
        <dbReference type="Proteomes" id="UP000824890"/>
    </source>
</evidence>
<evidence type="ECO:0000256" key="1">
    <source>
        <dbReference type="SAM" id="MobiDB-lite"/>
    </source>
</evidence>
<evidence type="ECO:0000313" key="3">
    <source>
        <dbReference type="EMBL" id="KAH0903604.1"/>
    </source>
</evidence>
<feature type="region of interest" description="Disordered" evidence="1">
    <location>
        <begin position="87"/>
        <end position="110"/>
    </location>
</feature>
<dbReference type="Proteomes" id="UP000824890">
    <property type="component" value="Unassembled WGS sequence"/>
</dbReference>
<sequence length="110" mass="12051">MPIHQGVFPIGKAALNVLGYFSFLLLIYTSYRFSILNSFLNHHSRSTLNASFFMQGGGISIIKSCQFSENDHAVGSSIESWKMQSKRGFPETDYPGNDIPGAGAVTTKLS</sequence>
<evidence type="ECO:0000256" key="2">
    <source>
        <dbReference type="SAM" id="Phobius"/>
    </source>
</evidence>
<dbReference type="EMBL" id="JAGKQM010000011">
    <property type="protein sequence ID" value="KAH0903604.1"/>
    <property type="molecule type" value="Genomic_DNA"/>
</dbReference>
<organism evidence="3 4">
    <name type="scientific">Brassica napus</name>
    <name type="common">Rape</name>
    <dbReference type="NCBI Taxonomy" id="3708"/>
    <lineage>
        <taxon>Eukaryota</taxon>
        <taxon>Viridiplantae</taxon>
        <taxon>Streptophyta</taxon>
        <taxon>Embryophyta</taxon>
        <taxon>Tracheophyta</taxon>
        <taxon>Spermatophyta</taxon>
        <taxon>Magnoliopsida</taxon>
        <taxon>eudicotyledons</taxon>
        <taxon>Gunneridae</taxon>
        <taxon>Pentapetalae</taxon>
        <taxon>rosids</taxon>
        <taxon>malvids</taxon>
        <taxon>Brassicales</taxon>
        <taxon>Brassicaceae</taxon>
        <taxon>Brassiceae</taxon>
        <taxon>Brassica</taxon>
    </lineage>
</organism>
<name>A0ABQ8BFJ1_BRANA</name>
<feature type="transmembrane region" description="Helical" evidence="2">
    <location>
        <begin position="6"/>
        <end position="28"/>
    </location>
</feature>
<keyword evidence="4" id="KW-1185">Reference proteome</keyword>
<comment type="caution">
    <text evidence="3">The sequence shown here is derived from an EMBL/GenBank/DDBJ whole genome shotgun (WGS) entry which is preliminary data.</text>
</comment>
<protein>
    <submittedName>
        <fullName evidence="3">Uncharacterized protein</fullName>
    </submittedName>
</protein>
<keyword evidence="2" id="KW-0812">Transmembrane</keyword>
<keyword evidence="2" id="KW-1133">Transmembrane helix</keyword>
<proteinExistence type="predicted"/>
<keyword evidence="2" id="KW-0472">Membrane</keyword>
<accession>A0ABQ8BFJ1</accession>